<organism evidence="1">
    <name type="scientific">freshwater metagenome</name>
    <dbReference type="NCBI Taxonomy" id="449393"/>
    <lineage>
        <taxon>unclassified sequences</taxon>
        <taxon>metagenomes</taxon>
        <taxon>ecological metagenomes</taxon>
    </lineage>
</organism>
<gene>
    <name evidence="1" type="ORF">UFOPK3444_00603</name>
</gene>
<protein>
    <submittedName>
        <fullName evidence="1">Unannotated protein</fullName>
    </submittedName>
</protein>
<name>A0A6J7DDL2_9ZZZZ</name>
<accession>A0A6J7DDL2</accession>
<dbReference type="AlphaFoldDB" id="A0A6J7DDL2"/>
<sequence length="148" mass="16259">MSISNRLPYSIRKRLPAERAIQQASEAAATPTVGMVELRKRRDELAQKFGEIQYDIGGVVYEMAIRDHYRLDVVTARAAELQKVDAELAEAERLLRLEDAAASGACRFCGSLHARGSTFCWQCGERLLVPGAPTGPSHSLNGAEAHQH</sequence>
<reference evidence="1" key="1">
    <citation type="submission" date="2020-05" db="EMBL/GenBank/DDBJ databases">
        <authorList>
            <person name="Chiriac C."/>
            <person name="Salcher M."/>
            <person name="Ghai R."/>
            <person name="Kavagutti S V."/>
        </authorList>
    </citation>
    <scope>NUCLEOTIDE SEQUENCE</scope>
</reference>
<proteinExistence type="predicted"/>
<dbReference type="EMBL" id="CAFBLU010000007">
    <property type="protein sequence ID" value="CAB4868747.1"/>
    <property type="molecule type" value="Genomic_DNA"/>
</dbReference>
<evidence type="ECO:0000313" key="1">
    <source>
        <dbReference type="EMBL" id="CAB4868747.1"/>
    </source>
</evidence>